<proteinExistence type="inferred from homology"/>
<evidence type="ECO:0000256" key="2">
    <source>
        <dbReference type="ARBA" id="ARBA00023015"/>
    </source>
</evidence>
<evidence type="ECO:0000256" key="4">
    <source>
        <dbReference type="ARBA" id="ARBA00023163"/>
    </source>
</evidence>
<evidence type="ECO:0000313" key="8">
    <source>
        <dbReference type="Proteomes" id="UP001207918"/>
    </source>
</evidence>
<dbReference type="PANTHER" id="PTHR43133:SF46">
    <property type="entry name" value="RNA POLYMERASE SIGMA-70 FACTOR ECF SUBFAMILY"/>
    <property type="match status" value="1"/>
</dbReference>
<keyword evidence="2" id="KW-0805">Transcription regulation</keyword>
<keyword evidence="8" id="KW-1185">Reference proteome</keyword>
<evidence type="ECO:0000256" key="1">
    <source>
        <dbReference type="ARBA" id="ARBA00010641"/>
    </source>
</evidence>
<dbReference type="NCBIfam" id="TIGR02985">
    <property type="entry name" value="Sig70_bacteroi1"/>
    <property type="match status" value="1"/>
</dbReference>
<sequence>MGDDIKLWISKIREGDREAFEKLFLRFYDPLCKFAWRYLRSAHISEELVQDVFLTVWESRESLDPEKSIKSYLYKAVKNKALNHLKHKNLAEDYNQQIDWLNSTSISQIHDFNNEDSKFVKAVQKEIDNLPEKARHVYKLSRKDGLTYQEIADILDISKRTVESQISRSLKILRERLAQYFDLHTAS</sequence>
<dbReference type="PANTHER" id="PTHR43133">
    <property type="entry name" value="RNA POLYMERASE ECF-TYPE SIGMA FACTO"/>
    <property type="match status" value="1"/>
</dbReference>
<gene>
    <name evidence="7" type="ORF">J6I44_06480</name>
</gene>
<evidence type="ECO:0000259" key="6">
    <source>
        <dbReference type="Pfam" id="PF08281"/>
    </source>
</evidence>
<dbReference type="Gene3D" id="1.10.10.10">
    <property type="entry name" value="Winged helix-like DNA-binding domain superfamily/Winged helix DNA-binding domain"/>
    <property type="match status" value="1"/>
</dbReference>
<dbReference type="Pfam" id="PF04542">
    <property type="entry name" value="Sigma70_r2"/>
    <property type="match status" value="1"/>
</dbReference>
<dbReference type="SUPFAM" id="SSF88659">
    <property type="entry name" value="Sigma3 and sigma4 domains of RNA polymerase sigma factors"/>
    <property type="match status" value="1"/>
</dbReference>
<protein>
    <submittedName>
        <fullName evidence="7">RNA polymerase sigma-70 factor</fullName>
    </submittedName>
</protein>
<reference evidence="7 8" key="1">
    <citation type="submission" date="2021-03" db="EMBL/GenBank/DDBJ databases">
        <title>Aliifodinibius sp. nov., a new bacterium isolated from saline soil.</title>
        <authorList>
            <person name="Galisteo C."/>
            <person name="De La Haba R."/>
            <person name="Sanchez-Porro C."/>
            <person name="Ventosa A."/>
        </authorList>
    </citation>
    <scope>NUCLEOTIDE SEQUENCE [LARGE SCALE GENOMIC DNA]</scope>
    <source>
        <strain evidence="7 8">1BSP15-2V2</strain>
    </source>
</reference>
<dbReference type="SUPFAM" id="SSF88946">
    <property type="entry name" value="Sigma2 domain of RNA polymerase sigma factors"/>
    <property type="match status" value="1"/>
</dbReference>
<dbReference type="InterPro" id="IPR014284">
    <property type="entry name" value="RNA_pol_sigma-70_dom"/>
</dbReference>
<dbReference type="CDD" id="cd06171">
    <property type="entry name" value="Sigma70_r4"/>
    <property type="match status" value="1"/>
</dbReference>
<dbReference type="Pfam" id="PF08281">
    <property type="entry name" value="Sigma70_r4_2"/>
    <property type="match status" value="1"/>
</dbReference>
<dbReference type="RefSeq" id="WP_265765198.1">
    <property type="nucleotide sequence ID" value="NZ_JAGGJA010000003.1"/>
</dbReference>
<feature type="domain" description="RNA polymerase sigma-70 region 2" evidence="5">
    <location>
        <begin position="23"/>
        <end position="88"/>
    </location>
</feature>
<evidence type="ECO:0000259" key="5">
    <source>
        <dbReference type="Pfam" id="PF04542"/>
    </source>
</evidence>
<dbReference type="InterPro" id="IPR013325">
    <property type="entry name" value="RNA_pol_sigma_r2"/>
</dbReference>
<evidence type="ECO:0000256" key="3">
    <source>
        <dbReference type="ARBA" id="ARBA00023082"/>
    </source>
</evidence>
<comment type="caution">
    <text evidence="7">The sequence shown here is derived from an EMBL/GenBank/DDBJ whole genome shotgun (WGS) entry which is preliminary data.</text>
</comment>
<dbReference type="InterPro" id="IPR007627">
    <property type="entry name" value="RNA_pol_sigma70_r2"/>
</dbReference>
<dbReference type="EMBL" id="JAGGJA010000003">
    <property type="protein sequence ID" value="MCW9706492.1"/>
    <property type="molecule type" value="Genomic_DNA"/>
</dbReference>
<dbReference type="InterPro" id="IPR013249">
    <property type="entry name" value="RNA_pol_sigma70_r4_t2"/>
</dbReference>
<organism evidence="7 8">
    <name type="scientific">Fodinibius salsisoli</name>
    <dbReference type="NCBI Taxonomy" id="2820877"/>
    <lineage>
        <taxon>Bacteria</taxon>
        <taxon>Pseudomonadati</taxon>
        <taxon>Balneolota</taxon>
        <taxon>Balneolia</taxon>
        <taxon>Balneolales</taxon>
        <taxon>Balneolaceae</taxon>
        <taxon>Fodinibius</taxon>
    </lineage>
</organism>
<dbReference type="NCBIfam" id="TIGR02937">
    <property type="entry name" value="sigma70-ECF"/>
    <property type="match status" value="1"/>
</dbReference>
<comment type="similarity">
    <text evidence="1">Belongs to the sigma-70 factor family. ECF subfamily.</text>
</comment>
<keyword evidence="3" id="KW-0731">Sigma factor</keyword>
<dbReference type="Gene3D" id="1.10.1740.10">
    <property type="match status" value="1"/>
</dbReference>
<dbReference type="Proteomes" id="UP001207918">
    <property type="component" value="Unassembled WGS sequence"/>
</dbReference>
<evidence type="ECO:0000313" key="7">
    <source>
        <dbReference type="EMBL" id="MCW9706492.1"/>
    </source>
</evidence>
<dbReference type="InterPro" id="IPR039425">
    <property type="entry name" value="RNA_pol_sigma-70-like"/>
</dbReference>
<name>A0ABT3PKN9_9BACT</name>
<dbReference type="InterPro" id="IPR014327">
    <property type="entry name" value="RNA_pol_sigma70_bacteroid"/>
</dbReference>
<accession>A0ABT3PKN9</accession>
<dbReference type="InterPro" id="IPR036388">
    <property type="entry name" value="WH-like_DNA-bd_sf"/>
</dbReference>
<feature type="domain" description="RNA polymerase sigma factor 70 region 4 type 2" evidence="6">
    <location>
        <begin position="122"/>
        <end position="172"/>
    </location>
</feature>
<keyword evidence="4" id="KW-0804">Transcription</keyword>
<dbReference type="InterPro" id="IPR013324">
    <property type="entry name" value="RNA_pol_sigma_r3/r4-like"/>
</dbReference>